<proteinExistence type="predicted"/>
<accession>A0A7W7A974</accession>
<evidence type="ECO:0000313" key="2">
    <source>
        <dbReference type="Proteomes" id="UP000538566"/>
    </source>
</evidence>
<gene>
    <name evidence="1" type="ORF">GGR37_001006</name>
</gene>
<keyword evidence="2" id="KW-1185">Reference proteome</keyword>
<name>A0A7W7A974_9SPHN</name>
<organism evidence="1 2">
    <name type="scientific">Novosphingobium taihuense</name>
    <dbReference type="NCBI Taxonomy" id="260085"/>
    <lineage>
        <taxon>Bacteria</taxon>
        <taxon>Pseudomonadati</taxon>
        <taxon>Pseudomonadota</taxon>
        <taxon>Alphaproteobacteria</taxon>
        <taxon>Sphingomonadales</taxon>
        <taxon>Sphingomonadaceae</taxon>
        <taxon>Novosphingobium</taxon>
    </lineage>
</organism>
<reference evidence="1 2" key="1">
    <citation type="submission" date="2020-08" db="EMBL/GenBank/DDBJ databases">
        <title>Genomic Encyclopedia of Type Strains, Phase IV (KMG-IV): sequencing the most valuable type-strain genomes for metagenomic binning, comparative biology and taxonomic classification.</title>
        <authorList>
            <person name="Goeker M."/>
        </authorList>
    </citation>
    <scope>NUCLEOTIDE SEQUENCE [LARGE SCALE GENOMIC DNA]</scope>
    <source>
        <strain evidence="1 2">DSM 17507</strain>
    </source>
</reference>
<dbReference type="EMBL" id="JACHOA010000001">
    <property type="protein sequence ID" value="MBB4612760.1"/>
    <property type="molecule type" value="Genomic_DNA"/>
</dbReference>
<dbReference type="AlphaFoldDB" id="A0A7W7A974"/>
<evidence type="ECO:0000313" key="1">
    <source>
        <dbReference type="EMBL" id="MBB4612760.1"/>
    </source>
</evidence>
<comment type="caution">
    <text evidence="1">The sequence shown here is derived from an EMBL/GenBank/DDBJ whole genome shotgun (WGS) entry which is preliminary data.</text>
</comment>
<protein>
    <submittedName>
        <fullName evidence="1">Uncharacterized protein</fullName>
    </submittedName>
</protein>
<sequence>MTHGIKVLTMNNADDCIRVQFDSSSCWHLEAVKRTLDGTPISHCACGGLIAANSWRVGVIG</sequence>
<dbReference type="Proteomes" id="UP000538566">
    <property type="component" value="Unassembled WGS sequence"/>
</dbReference>